<keyword evidence="12" id="KW-1185">Reference proteome</keyword>
<evidence type="ECO:0000256" key="8">
    <source>
        <dbReference type="ARBA" id="ARBA00023136"/>
    </source>
</evidence>
<dbReference type="Pfam" id="PF00873">
    <property type="entry name" value="ACR_tran"/>
    <property type="match status" value="1"/>
</dbReference>
<evidence type="ECO:0000256" key="2">
    <source>
        <dbReference type="ARBA" id="ARBA00010942"/>
    </source>
</evidence>
<dbReference type="SUPFAM" id="SSF82693">
    <property type="entry name" value="Multidrug efflux transporter AcrB pore domain, PN1, PN2, PC1 and PC2 subdomains"/>
    <property type="match status" value="4"/>
</dbReference>
<dbReference type="PRINTS" id="PR00702">
    <property type="entry name" value="ACRIFLAVINRP"/>
</dbReference>
<gene>
    <name evidence="11" type="ORF">E4634_17200</name>
</gene>
<feature type="transmembrane region" description="Helical" evidence="9">
    <location>
        <begin position="898"/>
        <end position="918"/>
    </location>
</feature>
<feature type="transmembrane region" description="Helical" evidence="9">
    <location>
        <begin position="873"/>
        <end position="891"/>
    </location>
</feature>
<feature type="transmembrane region" description="Helical" evidence="9">
    <location>
        <begin position="12"/>
        <end position="31"/>
    </location>
</feature>
<comment type="caution">
    <text evidence="11">The sequence shown here is derived from an EMBL/GenBank/DDBJ whole genome shotgun (WGS) entry which is preliminary data.</text>
</comment>
<feature type="transmembrane region" description="Helical" evidence="9">
    <location>
        <begin position="441"/>
        <end position="461"/>
    </location>
</feature>
<feature type="transmembrane region" description="Helical" evidence="9">
    <location>
        <begin position="342"/>
        <end position="361"/>
    </location>
</feature>
<evidence type="ECO:0000256" key="9">
    <source>
        <dbReference type="RuleBase" id="RU364070"/>
    </source>
</evidence>
<keyword evidence="4" id="KW-1003">Cell membrane</keyword>
<keyword evidence="6 9" id="KW-0812">Transmembrane</keyword>
<dbReference type="PROSITE" id="PS50156">
    <property type="entry name" value="SSD"/>
    <property type="match status" value="1"/>
</dbReference>
<dbReference type="Proteomes" id="UP000298050">
    <property type="component" value="Unassembled WGS sequence"/>
</dbReference>
<dbReference type="InterPro" id="IPR027463">
    <property type="entry name" value="AcrB_DN_DC_subdom"/>
</dbReference>
<dbReference type="SUPFAM" id="SSF82866">
    <property type="entry name" value="Multidrug efflux transporter AcrB transmembrane domain"/>
    <property type="match status" value="2"/>
</dbReference>
<keyword evidence="7 9" id="KW-1133">Transmembrane helix</keyword>
<keyword evidence="5 9" id="KW-0997">Cell inner membrane</keyword>
<dbReference type="EMBL" id="SRLE01000012">
    <property type="protein sequence ID" value="TGD71850.1"/>
    <property type="molecule type" value="Genomic_DNA"/>
</dbReference>
<dbReference type="PANTHER" id="PTHR32063:SF24">
    <property type="entry name" value="CATION EFFLUX SYSTEM (ACRB_ACRD_ACRF FAMILY)"/>
    <property type="match status" value="1"/>
</dbReference>
<dbReference type="InterPro" id="IPR000731">
    <property type="entry name" value="SSD"/>
</dbReference>
<name>A0A4Z0LX78_9GAMM</name>
<dbReference type="OrthoDB" id="9757904at2"/>
<comment type="subcellular location">
    <subcellularLocation>
        <location evidence="1 9">Cell inner membrane</location>
        <topology evidence="1 9">Multi-pass membrane protein</topology>
    </subcellularLocation>
</comment>
<evidence type="ECO:0000256" key="7">
    <source>
        <dbReference type="ARBA" id="ARBA00022989"/>
    </source>
</evidence>
<feature type="domain" description="SSD" evidence="10">
    <location>
        <begin position="367"/>
        <end position="498"/>
    </location>
</feature>
<evidence type="ECO:0000256" key="1">
    <source>
        <dbReference type="ARBA" id="ARBA00004429"/>
    </source>
</evidence>
<dbReference type="Gene3D" id="3.30.70.1430">
    <property type="entry name" value="Multidrug efflux transporter AcrB pore domain"/>
    <property type="match status" value="2"/>
</dbReference>
<dbReference type="NCBIfam" id="TIGR00915">
    <property type="entry name" value="2A0602"/>
    <property type="match status" value="1"/>
</dbReference>
<evidence type="ECO:0000259" key="10">
    <source>
        <dbReference type="PROSITE" id="PS50156"/>
    </source>
</evidence>
<dbReference type="GO" id="GO:0005886">
    <property type="term" value="C:plasma membrane"/>
    <property type="evidence" value="ECO:0007669"/>
    <property type="project" value="UniProtKB-SubCell"/>
</dbReference>
<evidence type="ECO:0000313" key="12">
    <source>
        <dbReference type="Proteomes" id="UP000298050"/>
    </source>
</evidence>
<dbReference type="InterPro" id="IPR004764">
    <property type="entry name" value="MdtF-like"/>
</dbReference>
<evidence type="ECO:0000256" key="5">
    <source>
        <dbReference type="ARBA" id="ARBA00022519"/>
    </source>
</evidence>
<dbReference type="GO" id="GO:0009636">
    <property type="term" value="P:response to toxic substance"/>
    <property type="evidence" value="ECO:0007669"/>
    <property type="project" value="UniProtKB-ARBA"/>
</dbReference>
<dbReference type="AlphaFoldDB" id="A0A4Z0LX78"/>
<evidence type="ECO:0000256" key="6">
    <source>
        <dbReference type="ARBA" id="ARBA00022692"/>
    </source>
</evidence>
<feature type="transmembrane region" description="Helical" evidence="9">
    <location>
        <begin position="969"/>
        <end position="990"/>
    </location>
</feature>
<dbReference type="Gene3D" id="3.30.70.1440">
    <property type="entry name" value="Multidrug efflux transporter AcrB pore domain"/>
    <property type="match status" value="1"/>
</dbReference>
<dbReference type="NCBIfam" id="NF000282">
    <property type="entry name" value="RND_permease_1"/>
    <property type="match status" value="1"/>
</dbReference>
<comment type="similarity">
    <text evidence="2 9">Belongs to the resistance-nodulation-cell division (RND) (TC 2.A.6) family.</text>
</comment>
<dbReference type="GO" id="GO:0042910">
    <property type="term" value="F:xenobiotic transmembrane transporter activity"/>
    <property type="evidence" value="ECO:0007669"/>
    <property type="project" value="TreeGrafter"/>
</dbReference>
<organism evidence="11 12">
    <name type="scientific">Mangrovimicrobium sediminis</name>
    <dbReference type="NCBI Taxonomy" id="2562682"/>
    <lineage>
        <taxon>Bacteria</taxon>
        <taxon>Pseudomonadati</taxon>
        <taxon>Pseudomonadota</taxon>
        <taxon>Gammaproteobacteria</taxon>
        <taxon>Cellvibrionales</taxon>
        <taxon>Halieaceae</taxon>
        <taxon>Mangrovimicrobium</taxon>
    </lineage>
</organism>
<dbReference type="SUPFAM" id="SSF82714">
    <property type="entry name" value="Multidrug efflux transporter AcrB TolC docking domain, DN and DC subdomains"/>
    <property type="match status" value="2"/>
</dbReference>
<dbReference type="PANTHER" id="PTHR32063">
    <property type="match status" value="1"/>
</dbReference>
<feature type="transmembrane region" description="Helical" evidence="9">
    <location>
        <begin position="473"/>
        <end position="500"/>
    </location>
</feature>
<protein>
    <recommendedName>
        <fullName evidence="9">Efflux pump membrane transporter</fullName>
    </recommendedName>
</protein>
<dbReference type="Gene3D" id="3.30.70.1320">
    <property type="entry name" value="Multidrug efflux transporter AcrB pore domain like"/>
    <property type="match status" value="1"/>
</dbReference>
<dbReference type="Gene3D" id="3.30.2090.10">
    <property type="entry name" value="Multidrug efflux transporter AcrB TolC docking domain, DN and DC subdomains"/>
    <property type="match status" value="2"/>
</dbReference>
<dbReference type="InterPro" id="IPR001036">
    <property type="entry name" value="Acrflvin-R"/>
</dbReference>
<feature type="transmembrane region" description="Helical" evidence="9">
    <location>
        <begin position="924"/>
        <end position="948"/>
    </location>
</feature>
<feature type="transmembrane region" description="Helical" evidence="9">
    <location>
        <begin position="536"/>
        <end position="555"/>
    </location>
</feature>
<dbReference type="GO" id="GO:0015562">
    <property type="term" value="F:efflux transmembrane transporter activity"/>
    <property type="evidence" value="ECO:0007669"/>
    <property type="project" value="InterPro"/>
</dbReference>
<keyword evidence="8 9" id="KW-0472">Membrane</keyword>
<evidence type="ECO:0000256" key="3">
    <source>
        <dbReference type="ARBA" id="ARBA00022448"/>
    </source>
</evidence>
<proteinExistence type="inferred from homology"/>
<feature type="transmembrane region" description="Helical" evidence="9">
    <location>
        <begin position="395"/>
        <end position="415"/>
    </location>
</feature>
<feature type="transmembrane region" description="Helical" evidence="9">
    <location>
        <begin position="368"/>
        <end position="389"/>
    </location>
</feature>
<dbReference type="Gene3D" id="1.20.1640.10">
    <property type="entry name" value="Multidrug efflux transporter AcrB transmembrane domain"/>
    <property type="match status" value="2"/>
</dbReference>
<sequence length="1055" mass="113436">MFSAFFIHRPKFAMVISIALTLAGLLAINLLPINEYPAISPVNIVVSGTYPGASAEIVEATVGIPIEDAVNGVENMIYMNSKSANDGSYSLTVTFEVGADPDMALVRVQNRVKLAESSLPSEVTAIGLNIAERSPDMLKIISFQSTDGSLDYKFISNYVKINLLGALSRIDGVSSVSILGEAEYSMRLWLNPDRMAVYGLSVQDIASALREQNVQVAAGKIGAPPFDGALQTEYTLQTKGRLEDVEEFQNIVLRARTDGSAIYLKDVADVELGQASYGIFGETNGRPAVNLALYQMANVNALEVGESIDTLVAELAERFPEGMEYVIGYDTTRYVETAVTQVIMSLVQAVLLVIAVTYVFLGSWRSALVPSIAIPVSLISSFVVLMLAGMSINTVTLFGLILAIGIVVDDAILVVENCDRHLREDPDMTPARAAELTMREVGGAIIATTLVLLAVFTPVALLPGITGVMYRQFAVTICVAVLFSSLVALTLSPALCSLLLRPGEAHTAAWYRRFLQGFGAITERYSRGVGWVLRHLRIVALLFVAWMGATLFGFVTTPTGFVPAEDKGVMFVSVQLPDASSMQRTEDAMHKVSDILREESAVESVTAITGFSILSGARASNAGTLFVVLRPWEERDDSQQSAFAVAQRTNVRAFTEVPEASVFALTPPAVPGIGAVGGLEMMLQDTLSRPPAELSGALNQLLVEANQSPALRNVFSAFRANVPQYFIDIDRVKAKSLGVSLSEIFATLQAQMGSLYINDFNKFGQTYQVVMQAESDFRSDLSDLDKYYVKSSYGGMVPLSVLVSTRPILGPDVVTRFNLFRTAPINGDVAPGYSTGEAMSKLEQLARQVLPNGYATAWTGMAYQEQAAGQSAIYAYLLALVFVYLFLVAQYESWSVPAAIILVVPMAIGGALLALNLAGLALNLYAQIGIVLLIGMAAKNAILIVEFARHLREEEGVGILDAARQAGRLRFRAVCMTAVSFILGILPLVLASGAGAAGQRSLGLTVFGGMLAALLVGTLFIPGFYAIVQAQREKLKARLGMHTPKTSEHTTETPE</sequence>
<evidence type="ECO:0000256" key="4">
    <source>
        <dbReference type="ARBA" id="ARBA00022475"/>
    </source>
</evidence>
<reference evidence="11 12" key="1">
    <citation type="submission" date="2019-04" db="EMBL/GenBank/DDBJ databases">
        <title>Taxonomy of novel Haliea sp. from mangrove soil of West Coast of India.</title>
        <authorList>
            <person name="Verma A."/>
            <person name="Kumar P."/>
            <person name="Krishnamurthi S."/>
        </authorList>
    </citation>
    <scope>NUCLEOTIDE SEQUENCE [LARGE SCALE GENOMIC DNA]</scope>
    <source>
        <strain evidence="11 12">SAOS-164</strain>
    </source>
</reference>
<dbReference type="RefSeq" id="WP_135445894.1">
    <property type="nucleotide sequence ID" value="NZ_SRLE01000012.1"/>
</dbReference>
<evidence type="ECO:0000313" key="11">
    <source>
        <dbReference type="EMBL" id="TGD71850.1"/>
    </source>
</evidence>
<accession>A0A4Z0LX78</accession>
<keyword evidence="3 9" id="KW-0813">Transport</keyword>
<feature type="transmembrane region" description="Helical" evidence="9">
    <location>
        <begin position="1002"/>
        <end position="1028"/>
    </location>
</feature>